<dbReference type="Proteomes" id="UP000469346">
    <property type="component" value="Unassembled WGS sequence"/>
</dbReference>
<dbReference type="InterPro" id="IPR036097">
    <property type="entry name" value="HisK_dim/P_sf"/>
</dbReference>
<feature type="domain" description="Histidine kinase CheA-like homodimeric" evidence="2">
    <location>
        <begin position="46"/>
        <end position="82"/>
    </location>
</feature>
<dbReference type="SMART" id="SM01231">
    <property type="entry name" value="H-kinase_dim"/>
    <property type="match status" value="1"/>
</dbReference>
<feature type="compositionally biased region" description="Low complexity" evidence="1">
    <location>
        <begin position="18"/>
        <end position="38"/>
    </location>
</feature>
<dbReference type="Pfam" id="PF02895">
    <property type="entry name" value="H-kinase_dim"/>
    <property type="match status" value="1"/>
</dbReference>
<evidence type="ECO:0000313" key="3">
    <source>
        <dbReference type="EMBL" id="NDY43745.1"/>
    </source>
</evidence>
<evidence type="ECO:0000259" key="2">
    <source>
        <dbReference type="SMART" id="SM01231"/>
    </source>
</evidence>
<dbReference type="SUPFAM" id="SSF47384">
    <property type="entry name" value="Homodimeric domain of signal transducing histidine kinase"/>
    <property type="match status" value="1"/>
</dbReference>
<evidence type="ECO:0000313" key="4">
    <source>
        <dbReference type="Proteomes" id="UP000469346"/>
    </source>
</evidence>
<keyword evidence="4" id="KW-1185">Reference proteome</keyword>
<feature type="region of interest" description="Disordered" evidence="1">
    <location>
        <begin position="1"/>
        <end position="41"/>
    </location>
</feature>
<feature type="non-terminal residue" evidence="3">
    <location>
        <position position="1"/>
    </location>
</feature>
<evidence type="ECO:0000256" key="1">
    <source>
        <dbReference type="SAM" id="MobiDB-lite"/>
    </source>
</evidence>
<dbReference type="InterPro" id="IPR037006">
    <property type="entry name" value="CheA-like_homodim_sf"/>
</dbReference>
<dbReference type="GO" id="GO:0005737">
    <property type="term" value="C:cytoplasm"/>
    <property type="evidence" value="ECO:0007669"/>
    <property type="project" value="InterPro"/>
</dbReference>
<proteinExistence type="predicted"/>
<protein>
    <submittedName>
        <fullName evidence="3">Chemotaxis protein CheA</fullName>
    </submittedName>
</protein>
<comment type="caution">
    <text evidence="3">The sequence shown here is derived from an EMBL/GenBank/DDBJ whole genome shotgun (WGS) entry which is preliminary data.</text>
</comment>
<feature type="non-terminal residue" evidence="3">
    <location>
        <position position="83"/>
    </location>
</feature>
<sequence length="83" mass="8466">KGEVPAAPAAPPAPESAPEPAAAAEVAPEAAAEAPAEAQGAAQLTETHVRIDIHLLDKLMNLAGELVLSRNRMVQIANALDEP</sequence>
<dbReference type="InterPro" id="IPR004105">
    <property type="entry name" value="CheA-like_dim"/>
</dbReference>
<gene>
    <name evidence="3" type="ORF">G3N55_12985</name>
</gene>
<name>A0A6N9TR67_DISTH</name>
<dbReference type="Gene3D" id="1.10.287.560">
    <property type="entry name" value="Histidine kinase CheA-like, homodimeric domain"/>
    <property type="match status" value="1"/>
</dbReference>
<dbReference type="AlphaFoldDB" id="A0A6N9TR67"/>
<feature type="compositionally biased region" description="Pro residues" evidence="1">
    <location>
        <begin position="8"/>
        <end position="17"/>
    </location>
</feature>
<dbReference type="GO" id="GO:0000155">
    <property type="term" value="F:phosphorelay sensor kinase activity"/>
    <property type="evidence" value="ECO:0007669"/>
    <property type="project" value="InterPro"/>
</dbReference>
<dbReference type="EMBL" id="JAAGRR010000362">
    <property type="protein sequence ID" value="NDY43745.1"/>
    <property type="molecule type" value="Genomic_DNA"/>
</dbReference>
<accession>A0A6N9TR67</accession>
<dbReference type="GO" id="GO:0006935">
    <property type="term" value="P:chemotaxis"/>
    <property type="evidence" value="ECO:0007669"/>
    <property type="project" value="InterPro"/>
</dbReference>
<reference evidence="3 4" key="1">
    <citation type="submission" date="2020-02" db="EMBL/GenBank/DDBJ databases">
        <title>Comparative genomics of sulfur disproportionating microorganisms.</title>
        <authorList>
            <person name="Ward L.M."/>
            <person name="Bertran E."/>
            <person name="Johnston D.T."/>
        </authorList>
    </citation>
    <scope>NUCLEOTIDE SEQUENCE [LARGE SCALE GENOMIC DNA]</scope>
    <source>
        <strain evidence="3 4">DSM 100025</strain>
    </source>
</reference>
<organism evidence="3 4">
    <name type="scientific">Dissulfurirhabdus thermomarina</name>
    <dbReference type="NCBI Taxonomy" id="1765737"/>
    <lineage>
        <taxon>Bacteria</taxon>
        <taxon>Deltaproteobacteria</taxon>
        <taxon>Dissulfurirhabdaceae</taxon>
        <taxon>Dissulfurirhabdus</taxon>
    </lineage>
</organism>